<keyword evidence="4" id="KW-0464">Manganese</keyword>
<dbReference type="PIRSF" id="PIRSF036979">
    <property type="entry name" value="Arginase"/>
    <property type="match status" value="1"/>
</dbReference>
<dbReference type="AlphaFoldDB" id="A0A7D5XK43"/>
<dbReference type="InterPro" id="IPR020855">
    <property type="entry name" value="Ureohydrolase_Mn_BS"/>
</dbReference>
<keyword evidence="3 5" id="KW-0378">Hydrolase</keyword>
<keyword evidence="2 4" id="KW-0479">Metal-binding</keyword>
<dbReference type="InterPro" id="IPR006035">
    <property type="entry name" value="Ureohydrolase"/>
</dbReference>
<dbReference type="PANTHER" id="PTHR11358:SF26">
    <property type="entry name" value="GUANIDINO ACID HYDROLASE, MITOCHONDRIAL"/>
    <property type="match status" value="1"/>
</dbReference>
<dbReference type="SUPFAM" id="SSF52768">
    <property type="entry name" value="Arginase/deacetylase"/>
    <property type="match status" value="1"/>
</dbReference>
<evidence type="ECO:0000256" key="5">
    <source>
        <dbReference type="RuleBase" id="RU003684"/>
    </source>
</evidence>
<evidence type="ECO:0000313" key="6">
    <source>
        <dbReference type="EMBL" id="QLJ53109.1"/>
    </source>
</evidence>
<dbReference type="EC" id="3.5.3.11" evidence="6"/>
<comment type="cofactor">
    <cofactor evidence="4">
        <name>Mn(2+)</name>
        <dbReference type="ChEBI" id="CHEBI:29035"/>
    </cofactor>
    <text evidence="4">Binds 2 manganese ions per subunit.</text>
</comment>
<feature type="binding site" evidence="4">
    <location>
        <position position="142"/>
    </location>
    <ligand>
        <name>Mn(2+)</name>
        <dbReference type="ChEBI" id="CHEBI:29035"/>
        <label>1</label>
    </ligand>
</feature>
<dbReference type="InterPro" id="IPR005925">
    <property type="entry name" value="Agmatinase-rel"/>
</dbReference>
<dbReference type="InterPro" id="IPR023696">
    <property type="entry name" value="Ureohydrolase_dom_sf"/>
</dbReference>
<evidence type="ECO:0000313" key="7">
    <source>
        <dbReference type="Proteomes" id="UP000510821"/>
    </source>
</evidence>
<feature type="binding site" evidence="4">
    <location>
        <position position="215"/>
    </location>
    <ligand>
        <name>Mn(2+)</name>
        <dbReference type="ChEBI" id="CHEBI:29035"/>
        <label>1</label>
    </ligand>
</feature>
<gene>
    <name evidence="6" type="ORF">Sv326_0934</name>
</gene>
<accession>A0A7D5XK43</accession>
<dbReference type="GO" id="GO:0008783">
    <property type="term" value="F:agmatinase activity"/>
    <property type="evidence" value="ECO:0007669"/>
    <property type="project" value="UniProtKB-EC"/>
</dbReference>
<dbReference type="NCBIfam" id="TIGR01230">
    <property type="entry name" value="agmatinase"/>
    <property type="match status" value="1"/>
</dbReference>
<dbReference type="Pfam" id="PF00491">
    <property type="entry name" value="Arginase"/>
    <property type="match status" value="1"/>
</dbReference>
<feature type="binding site" evidence="4">
    <location>
        <position position="140"/>
    </location>
    <ligand>
        <name>Mn(2+)</name>
        <dbReference type="ChEBI" id="CHEBI:29035"/>
        <label>1</label>
    </ligand>
</feature>
<sequence>MRLLHSLPPYNFVGLEPELTSFEKARVVVLPVPYDSTVCYRTGARNGPHAIINASRNMELYDEELGFEPASVGIHTLDELEPSRDSPRETIKRVESAVAEILEKKKFPLMLGGEHSISVGAVRAVSKLYKDLTVLQLDAHSDLRDEFEGTKFGHTSVMRRISEFCDTVQVGIRSMCAEEAEFAKKKKLKLFHARDSLKPKFIVSSLKRNVYVTIDLDVFDPSEVPAVGTPEPGGLHWYDVLAILKEVASSRNVVGFDVVELCPIDGDITSDFLAARLAYKFLGYIFKNRIPKQ</sequence>
<dbReference type="PANTHER" id="PTHR11358">
    <property type="entry name" value="ARGINASE/AGMATINASE"/>
    <property type="match status" value="1"/>
</dbReference>
<dbReference type="KEGG" id="flt:Sv326_0934"/>
<evidence type="ECO:0000256" key="3">
    <source>
        <dbReference type="ARBA" id="ARBA00022801"/>
    </source>
</evidence>
<dbReference type="PROSITE" id="PS01053">
    <property type="entry name" value="ARGINASE_1"/>
    <property type="match status" value="1"/>
</dbReference>
<dbReference type="Proteomes" id="UP000510821">
    <property type="component" value="Chromosome"/>
</dbReference>
<feature type="binding site" evidence="4">
    <location>
        <position position="138"/>
    </location>
    <ligand>
        <name>Mn(2+)</name>
        <dbReference type="ChEBI" id="CHEBI:29035"/>
        <label>1</label>
    </ligand>
</feature>
<comment type="similarity">
    <text evidence="1">Belongs to the arginase family. Agmatinase subfamily.</text>
</comment>
<proteinExistence type="inferred from homology"/>
<evidence type="ECO:0000256" key="2">
    <source>
        <dbReference type="ARBA" id="ARBA00022723"/>
    </source>
</evidence>
<dbReference type="EMBL" id="CP058998">
    <property type="protein sequence ID" value="QLJ53109.1"/>
    <property type="molecule type" value="Genomic_DNA"/>
</dbReference>
<organism evidence="6 7">
    <name type="scientific">Fermentimicrarchaeum limneticum</name>
    <dbReference type="NCBI Taxonomy" id="2795018"/>
    <lineage>
        <taxon>Archaea</taxon>
        <taxon>Candidatus Micrarchaeota</taxon>
        <taxon>Candidatus Fermentimicrarchaeales</taxon>
        <taxon>Candidatus Fermentimicrarchaeaceae</taxon>
        <taxon>Candidatus Fermentimicrarchaeum</taxon>
    </lineage>
</organism>
<dbReference type="CDD" id="cd11593">
    <property type="entry name" value="Agmatinase-like_2"/>
    <property type="match status" value="1"/>
</dbReference>
<evidence type="ECO:0000256" key="4">
    <source>
        <dbReference type="PIRSR" id="PIRSR036979-1"/>
    </source>
</evidence>
<dbReference type="Gene3D" id="3.40.800.10">
    <property type="entry name" value="Ureohydrolase domain"/>
    <property type="match status" value="1"/>
</dbReference>
<protein>
    <submittedName>
        <fullName evidence="6">Agmatinase</fullName>
        <ecNumber evidence="6">3.5.3.11</ecNumber>
    </submittedName>
</protein>
<dbReference type="GO" id="GO:0046872">
    <property type="term" value="F:metal ion binding"/>
    <property type="evidence" value="ECO:0007669"/>
    <property type="project" value="UniProtKB-KW"/>
</dbReference>
<name>A0A7D5XK43_FERL1</name>
<evidence type="ECO:0000256" key="1">
    <source>
        <dbReference type="ARBA" id="ARBA00009227"/>
    </source>
</evidence>
<feature type="binding site" evidence="4">
    <location>
        <position position="217"/>
    </location>
    <ligand>
        <name>Mn(2+)</name>
        <dbReference type="ChEBI" id="CHEBI:29035"/>
        <label>1</label>
    </ligand>
</feature>
<feature type="binding site" evidence="4">
    <location>
        <position position="115"/>
    </location>
    <ligand>
        <name>Mn(2+)</name>
        <dbReference type="ChEBI" id="CHEBI:29035"/>
        <label>1</label>
    </ligand>
</feature>
<reference evidence="7" key="1">
    <citation type="submission" date="2020-07" db="EMBL/GenBank/DDBJ databases">
        <title>Metabolic diversity and evolutionary history of the archaeal phylum ###Micrarchaeota### uncovered from a freshwater lake metagenome.</title>
        <authorList>
            <person name="Kadnikov V.V."/>
            <person name="Savvichev A.S."/>
            <person name="Mardanov A.V."/>
            <person name="Beletsky A.V."/>
            <person name="Chupakov A.V."/>
            <person name="Kokryatskaya N.M."/>
            <person name="Pimenov N.V."/>
            <person name="Ravin N.V."/>
        </authorList>
    </citation>
    <scope>NUCLEOTIDE SEQUENCE [LARGE SCALE GENOMIC DNA]</scope>
</reference>
<dbReference type="GO" id="GO:0033389">
    <property type="term" value="P:putrescine biosynthetic process from arginine, via agmatine"/>
    <property type="evidence" value="ECO:0007669"/>
    <property type="project" value="TreeGrafter"/>
</dbReference>
<dbReference type="PROSITE" id="PS51409">
    <property type="entry name" value="ARGINASE_2"/>
    <property type="match status" value="1"/>
</dbReference>